<evidence type="ECO:0000313" key="10">
    <source>
        <dbReference type="Proteomes" id="UP000188320"/>
    </source>
</evidence>
<dbReference type="EMBL" id="LSSK01000041">
    <property type="protein sequence ID" value="OMH85837.1"/>
    <property type="molecule type" value="Genomic_DNA"/>
</dbReference>
<feature type="compositionally biased region" description="Basic and acidic residues" evidence="7">
    <location>
        <begin position="355"/>
        <end position="395"/>
    </location>
</feature>
<dbReference type="GO" id="GO:0031105">
    <property type="term" value="C:septin complex"/>
    <property type="evidence" value="ECO:0007669"/>
    <property type="project" value="UniProtKB-ARBA"/>
</dbReference>
<keyword evidence="3" id="KW-0175">Coiled coil</keyword>
<dbReference type="FunFam" id="3.40.50.300:FF:000162">
    <property type="entry name" value="septin-7 isoform X1"/>
    <property type="match status" value="1"/>
</dbReference>
<organism evidence="9 10">
    <name type="scientific">Zancudomyces culisetae</name>
    <name type="common">Gut fungus</name>
    <name type="synonym">Smittium culisetae</name>
    <dbReference type="NCBI Taxonomy" id="1213189"/>
    <lineage>
        <taxon>Eukaryota</taxon>
        <taxon>Fungi</taxon>
        <taxon>Fungi incertae sedis</taxon>
        <taxon>Zoopagomycota</taxon>
        <taxon>Kickxellomycotina</taxon>
        <taxon>Harpellomycetes</taxon>
        <taxon>Harpellales</taxon>
        <taxon>Legeriomycetaceae</taxon>
        <taxon>Zancudomyces</taxon>
    </lineage>
</organism>
<feature type="domain" description="Septin-type G" evidence="8">
    <location>
        <begin position="37"/>
        <end position="309"/>
    </location>
</feature>
<comment type="caution">
    <text evidence="9">The sequence shown here is derived from an EMBL/GenBank/DDBJ whole genome shotgun (WGS) entry which is preliminary data.</text>
</comment>
<dbReference type="SUPFAM" id="SSF52540">
    <property type="entry name" value="P-loop containing nucleoside triphosphate hydrolases"/>
    <property type="match status" value="1"/>
</dbReference>
<sequence>MTEAATRQAPKVAKKKLQGYVGFANYPNQVHRRSVKKGFNFTLMVVGEAGIGKSTLINTLFNTRVFPDKDESTIGETRRGVEISSMSAEIQENGVRLRLTVVDTPGFGDSINNDDCWQPILENIESRFDAYLTQENRVNRSKISDNRIHALIYLIKPTGHALRAIDIEFMKRMHTKVNLIPVITKSDTLTQDELVGFKSRIIADINYHGIQIFKPQWESFEDPEVINENKDMLSKIPFAVIGSDKIIEKPDGNRVRGRLYPWGIIEVENEKHNDFIKLRKMLVCTHMEELKDVTDSILYENHRSQKLVTMGHEQDNTVFREYNPTAQMEEERSVHEARMSKMESEMTAVFQQKVQEKESKLKQSEEELYARHKEMKQVLEKQRQELEEKKKRLDSQTRPITPLDKKQKKGLFNLS</sequence>
<dbReference type="PROSITE" id="PS51719">
    <property type="entry name" value="G_SEPTIN"/>
    <property type="match status" value="1"/>
</dbReference>
<evidence type="ECO:0000256" key="4">
    <source>
        <dbReference type="ARBA" id="ARBA00023134"/>
    </source>
</evidence>
<reference evidence="10" key="1">
    <citation type="submission" date="2017-01" db="EMBL/GenBank/DDBJ databases">
        <authorList>
            <person name="Wang Y."/>
            <person name="White M."/>
            <person name="Kvist S."/>
            <person name="Moncalvo J.-M."/>
        </authorList>
    </citation>
    <scope>NUCLEOTIDE SEQUENCE [LARGE SCALE GENOMIC DNA]</scope>
    <source>
        <strain evidence="10">COL-18-3</strain>
    </source>
</reference>
<dbReference type="CDD" id="cd01850">
    <property type="entry name" value="CDC_Septin"/>
    <property type="match status" value="1"/>
</dbReference>
<accession>A0A1R1PY44</accession>
<proteinExistence type="inferred from homology"/>
<dbReference type="InterPro" id="IPR016491">
    <property type="entry name" value="Septin"/>
</dbReference>
<evidence type="ECO:0000313" key="9">
    <source>
        <dbReference type="EMBL" id="OMH85837.1"/>
    </source>
</evidence>
<name>A0A1R1PY44_ZANCU</name>
<dbReference type="Pfam" id="PF00735">
    <property type="entry name" value="Septin"/>
    <property type="match status" value="1"/>
</dbReference>
<evidence type="ECO:0000259" key="8">
    <source>
        <dbReference type="PROSITE" id="PS51719"/>
    </source>
</evidence>
<dbReference type="OrthoDB" id="416553at2759"/>
<dbReference type="GO" id="GO:0032161">
    <property type="term" value="C:cleavage apparatus septin structure"/>
    <property type="evidence" value="ECO:0007669"/>
    <property type="project" value="UniProtKB-ARBA"/>
</dbReference>
<dbReference type="GO" id="GO:0005525">
    <property type="term" value="F:GTP binding"/>
    <property type="evidence" value="ECO:0007669"/>
    <property type="project" value="UniProtKB-KW"/>
</dbReference>
<evidence type="ECO:0000256" key="2">
    <source>
        <dbReference type="ARBA" id="ARBA00022741"/>
    </source>
</evidence>
<comment type="similarity">
    <text evidence="6">Belongs to the TRAFAC class TrmE-Era-EngA-EngB-Septin-like GTPase superfamily. Septin GTPase family.</text>
</comment>
<keyword evidence="10" id="KW-1185">Reference proteome</keyword>
<dbReference type="GO" id="GO:0000281">
    <property type="term" value="P:mitotic cytokinesis"/>
    <property type="evidence" value="ECO:0007669"/>
    <property type="project" value="UniProtKB-ARBA"/>
</dbReference>
<evidence type="ECO:0000256" key="3">
    <source>
        <dbReference type="ARBA" id="ARBA00023054"/>
    </source>
</evidence>
<dbReference type="InterPro" id="IPR030379">
    <property type="entry name" value="G_SEPTIN_dom"/>
</dbReference>
<dbReference type="AlphaFoldDB" id="A0A1R1PY44"/>
<dbReference type="Gene3D" id="3.40.50.300">
    <property type="entry name" value="P-loop containing nucleotide triphosphate hydrolases"/>
    <property type="match status" value="1"/>
</dbReference>
<dbReference type="InterPro" id="IPR027417">
    <property type="entry name" value="P-loop_NTPase"/>
</dbReference>
<dbReference type="PIRSF" id="PIRSF006698">
    <property type="entry name" value="Septin"/>
    <property type="match status" value="1"/>
</dbReference>
<evidence type="ECO:0000256" key="7">
    <source>
        <dbReference type="SAM" id="MobiDB-lite"/>
    </source>
</evidence>
<dbReference type="Proteomes" id="UP000188320">
    <property type="component" value="Unassembled WGS sequence"/>
</dbReference>
<evidence type="ECO:0000256" key="5">
    <source>
        <dbReference type="ARBA" id="ARBA00023306"/>
    </source>
</evidence>
<feature type="region of interest" description="Disordered" evidence="7">
    <location>
        <begin position="355"/>
        <end position="415"/>
    </location>
</feature>
<protein>
    <submittedName>
        <fullName evidence="9">Cell division control protein 3</fullName>
    </submittedName>
</protein>
<keyword evidence="2 6" id="KW-0547">Nucleotide-binding</keyword>
<evidence type="ECO:0000256" key="1">
    <source>
        <dbReference type="ARBA" id="ARBA00022618"/>
    </source>
</evidence>
<dbReference type="PANTHER" id="PTHR18884">
    <property type="entry name" value="SEPTIN"/>
    <property type="match status" value="1"/>
</dbReference>
<keyword evidence="1 9" id="KW-0132">Cell division</keyword>
<keyword evidence="5" id="KW-0131">Cell cycle</keyword>
<gene>
    <name evidence="9" type="ORF">AX774_g613</name>
</gene>
<keyword evidence="4 6" id="KW-0342">GTP-binding</keyword>
<evidence type="ECO:0000256" key="6">
    <source>
        <dbReference type="RuleBase" id="RU004560"/>
    </source>
</evidence>